<dbReference type="Proteomes" id="UP000237771">
    <property type="component" value="Unassembled WGS sequence"/>
</dbReference>
<reference evidence="3" key="1">
    <citation type="submission" date="2016-11" db="EMBL/GenBank/DDBJ databases">
        <authorList>
            <person name="Varghese N."/>
            <person name="Submissions S."/>
        </authorList>
    </citation>
    <scope>NUCLEOTIDE SEQUENCE [LARGE SCALE GENOMIC DNA]</scope>
    <source>
        <strain evidence="3">DSM 19729</strain>
    </source>
</reference>
<evidence type="ECO:0000313" key="1">
    <source>
        <dbReference type="EMBL" id="PRZ21203.1"/>
    </source>
</evidence>
<dbReference type="STRING" id="280093.SAMN05443373_11156"/>
<accession>A0A1M5S438</accession>
<gene>
    <name evidence="1" type="ORF">BC624_10956</name>
    <name evidence="2" type="ORF">SAMN05443373_11156</name>
</gene>
<keyword evidence="4" id="KW-1185">Reference proteome</keyword>
<proteinExistence type="predicted"/>
<dbReference type="EMBL" id="FQWO01000011">
    <property type="protein sequence ID" value="SHH33261.1"/>
    <property type="molecule type" value="Genomic_DNA"/>
</dbReference>
<sequence length="35" mass="4020">MVILPKTNKGCFCPLLKNQIYLLIKTDTYAFKITS</sequence>
<reference evidence="1 4" key="3">
    <citation type="submission" date="2018-03" db="EMBL/GenBank/DDBJ databases">
        <title>Genomic Encyclopedia of Archaeal and Bacterial Type Strains, Phase II (KMG-II): from individual species to whole genera.</title>
        <authorList>
            <person name="Goeker M."/>
        </authorList>
    </citation>
    <scope>NUCLEOTIDE SEQUENCE [LARGE SCALE GENOMIC DNA]</scope>
    <source>
        <strain evidence="1 4">DSM 17797</strain>
    </source>
</reference>
<evidence type="ECO:0000313" key="3">
    <source>
        <dbReference type="Proteomes" id="UP000184384"/>
    </source>
</evidence>
<organism evidence="2 3">
    <name type="scientific">Flavobacterium granuli</name>
    <dbReference type="NCBI Taxonomy" id="280093"/>
    <lineage>
        <taxon>Bacteria</taxon>
        <taxon>Pseudomonadati</taxon>
        <taxon>Bacteroidota</taxon>
        <taxon>Flavobacteriia</taxon>
        <taxon>Flavobacteriales</taxon>
        <taxon>Flavobacteriaceae</taxon>
        <taxon>Flavobacterium</taxon>
    </lineage>
</organism>
<name>A0A1M5S438_9FLAO</name>
<dbReference type="Proteomes" id="UP000184384">
    <property type="component" value="Unassembled WGS sequence"/>
</dbReference>
<evidence type="ECO:0000313" key="4">
    <source>
        <dbReference type="Proteomes" id="UP000237771"/>
    </source>
</evidence>
<evidence type="ECO:0000313" key="2">
    <source>
        <dbReference type="EMBL" id="SHH33261.1"/>
    </source>
</evidence>
<dbReference type="AlphaFoldDB" id="A0A1M5S438"/>
<protein>
    <submittedName>
        <fullName evidence="2">Uncharacterized protein</fullName>
    </submittedName>
</protein>
<dbReference type="EMBL" id="PVUB01000009">
    <property type="protein sequence ID" value="PRZ21203.1"/>
    <property type="molecule type" value="Genomic_DNA"/>
</dbReference>
<reference evidence="2" key="2">
    <citation type="submission" date="2016-11" db="EMBL/GenBank/DDBJ databases">
        <authorList>
            <person name="Jaros S."/>
            <person name="Januszkiewicz K."/>
            <person name="Wedrychowicz H."/>
        </authorList>
    </citation>
    <scope>NUCLEOTIDE SEQUENCE [LARGE SCALE GENOMIC DNA]</scope>
    <source>
        <strain evidence="2">DSM 19729</strain>
    </source>
</reference>